<comment type="caution">
    <text evidence="3">The sequence shown here is derived from an EMBL/GenBank/DDBJ whole genome shotgun (WGS) entry which is preliminary data.</text>
</comment>
<feature type="chain" id="PRO_5001862672" description="Serine aminopeptidase S33 domain-containing protein" evidence="1">
    <location>
        <begin position="19"/>
        <end position="318"/>
    </location>
</feature>
<evidence type="ECO:0000256" key="1">
    <source>
        <dbReference type="SAM" id="SignalP"/>
    </source>
</evidence>
<proteinExistence type="predicted"/>
<feature type="domain" description="Serine aminopeptidase S33" evidence="2">
    <location>
        <begin position="79"/>
        <end position="275"/>
    </location>
</feature>
<dbReference type="PANTHER" id="PTHR43265">
    <property type="entry name" value="ESTERASE ESTD"/>
    <property type="match status" value="1"/>
</dbReference>
<name>A0A090PZK1_9FLAO</name>
<sequence>MKYFLVFTLFIVSISLNAQDVFSKGQMQKEQIDPTIYNINDNIQGSLLVPDTLQPVPLVIFIAGQGAVDRDGNEPRTRSNHYKQLADSLLSKGIASYRYDKRTLTLMKNRKPTNEVTLNTFITDARVTVKTFNRDDRFSKIYLLGHGQGSLIAMRVYDESISGVISIAGHGQSIDDLIVDQISKEIPGLDKVARATFDKIKKQEKPVKNIERDLWNVANPGIQPFMKSWMKYDPTILIKKIECPILLLNGDKNRQVSTMQTELLYEASPSSKKVIITGMNYVFKKVGDDEIVAAKSYVEPNFPIHPELINQVHTFVTE</sequence>
<dbReference type="RefSeq" id="WP_052510280.1">
    <property type="nucleotide sequence ID" value="NZ_BBML01000002.1"/>
</dbReference>
<evidence type="ECO:0000313" key="3">
    <source>
        <dbReference type="EMBL" id="GAK96200.1"/>
    </source>
</evidence>
<dbReference type="PANTHER" id="PTHR43265:SF1">
    <property type="entry name" value="ESTERASE ESTD"/>
    <property type="match status" value="1"/>
</dbReference>
<keyword evidence="4" id="KW-1185">Reference proteome</keyword>
<dbReference type="AlphaFoldDB" id="A0A090PZK1"/>
<dbReference type="InterPro" id="IPR022742">
    <property type="entry name" value="Hydrolase_4"/>
</dbReference>
<dbReference type="Gene3D" id="3.40.50.1820">
    <property type="entry name" value="alpha/beta hydrolase"/>
    <property type="match status" value="1"/>
</dbReference>
<reference evidence="3" key="1">
    <citation type="journal article" date="2014" name="Genome Announc.">
        <title>Draft Genome Sequences of Marine Flavobacterium Nonlabens Strains NR17, NR24, NR27, NR32, NR33, and Ara13.</title>
        <authorList>
            <person name="Nakanishi M."/>
            <person name="Meirelles P."/>
            <person name="Suzuki R."/>
            <person name="Takatani N."/>
            <person name="Mino S."/>
            <person name="Suda W."/>
            <person name="Oshima K."/>
            <person name="Hattori M."/>
            <person name="Ohkuma M."/>
            <person name="Hosokawa M."/>
            <person name="Miyashita K."/>
            <person name="Thompson F.L."/>
            <person name="Niwa A."/>
            <person name="Sawabe T."/>
            <person name="Sawabe T."/>
        </authorList>
    </citation>
    <scope>NUCLEOTIDE SEQUENCE [LARGE SCALE GENOMIC DNA]</scope>
    <source>
        <strain evidence="3">JCM 19294</strain>
    </source>
</reference>
<dbReference type="Proteomes" id="UP000029221">
    <property type="component" value="Unassembled WGS sequence"/>
</dbReference>
<dbReference type="EMBL" id="BBML01000002">
    <property type="protein sequence ID" value="GAK96200.1"/>
    <property type="molecule type" value="Genomic_DNA"/>
</dbReference>
<accession>A0A090PZK1</accession>
<feature type="signal peptide" evidence="1">
    <location>
        <begin position="1"/>
        <end position="18"/>
    </location>
</feature>
<gene>
    <name evidence="3" type="ORF">JCM19294_1713</name>
</gene>
<dbReference type="InterPro" id="IPR053145">
    <property type="entry name" value="AB_hydrolase_Est10"/>
</dbReference>
<dbReference type="eggNOG" id="COG1073">
    <property type="taxonomic scope" value="Bacteria"/>
</dbReference>
<dbReference type="InterPro" id="IPR029058">
    <property type="entry name" value="AB_hydrolase_fold"/>
</dbReference>
<dbReference type="Pfam" id="PF12146">
    <property type="entry name" value="Hydrolase_4"/>
    <property type="match status" value="1"/>
</dbReference>
<organism evidence="3 4">
    <name type="scientific">Nonlabens tegetincola</name>
    <dbReference type="NCBI Taxonomy" id="323273"/>
    <lineage>
        <taxon>Bacteria</taxon>
        <taxon>Pseudomonadati</taxon>
        <taxon>Bacteroidota</taxon>
        <taxon>Flavobacteriia</taxon>
        <taxon>Flavobacteriales</taxon>
        <taxon>Flavobacteriaceae</taxon>
        <taxon>Nonlabens</taxon>
    </lineage>
</organism>
<evidence type="ECO:0000259" key="2">
    <source>
        <dbReference type="Pfam" id="PF12146"/>
    </source>
</evidence>
<dbReference type="GO" id="GO:0052689">
    <property type="term" value="F:carboxylic ester hydrolase activity"/>
    <property type="evidence" value="ECO:0007669"/>
    <property type="project" value="TreeGrafter"/>
</dbReference>
<keyword evidence="1" id="KW-0732">Signal</keyword>
<dbReference type="SUPFAM" id="SSF53474">
    <property type="entry name" value="alpha/beta-Hydrolases"/>
    <property type="match status" value="1"/>
</dbReference>
<dbReference type="STRING" id="319236.BST91_09125"/>
<evidence type="ECO:0000313" key="4">
    <source>
        <dbReference type="Proteomes" id="UP000029221"/>
    </source>
</evidence>
<protein>
    <recommendedName>
        <fullName evidence="2">Serine aminopeptidase S33 domain-containing protein</fullName>
    </recommendedName>
</protein>